<dbReference type="PROSITE" id="PS51219">
    <property type="entry name" value="DPCK"/>
    <property type="match status" value="1"/>
</dbReference>
<dbReference type="SUPFAM" id="SSF54913">
    <property type="entry name" value="GlnB-like"/>
    <property type="match status" value="1"/>
</dbReference>
<dbReference type="InterPro" id="IPR027417">
    <property type="entry name" value="P-loop_NTPase"/>
</dbReference>
<dbReference type="RefSeq" id="WP_009200563.1">
    <property type="nucleotide sequence ID" value="NZ_ACJX03000001.1"/>
</dbReference>
<dbReference type="GO" id="GO:0004140">
    <property type="term" value="F:dephospho-CoA kinase activity"/>
    <property type="evidence" value="ECO:0007669"/>
    <property type="project" value="UniProtKB-UniRule"/>
</dbReference>
<dbReference type="Pfam" id="PF01121">
    <property type="entry name" value="CoaE"/>
    <property type="match status" value="1"/>
</dbReference>
<dbReference type="GO" id="GO:0005507">
    <property type="term" value="F:copper ion binding"/>
    <property type="evidence" value="ECO:0007669"/>
    <property type="project" value="TreeGrafter"/>
</dbReference>
<organism evidence="6 7">
    <name type="scientific">Acetomicrobium hydrogeniformans ATCC BAA-1850</name>
    <dbReference type="NCBI Taxonomy" id="592015"/>
    <lineage>
        <taxon>Bacteria</taxon>
        <taxon>Thermotogati</taxon>
        <taxon>Synergistota</taxon>
        <taxon>Synergistia</taxon>
        <taxon>Synergistales</taxon>
        <taxon>Acetomicrobiaceae</taxon>
        <taxon>Acetomicrobium</taxon>
    </lineage>
</organism>
<comment type="similarity">
    <text evidence="4">Belongs to the CoaE family.</text>
</comment>
<keyword evidence="7" id="KW-1185">Reference proteome</keyword>
<keyword evidence="2 4" id="KW-0547">Nucleotide-binding</keyword>
<evidence type="ECO:0000256" key="4">
    <source>
        <dbReference type="HAMAP-Rule" id="MF_00376"/>
    </source>
</evidence>
<feature type="binding site" evidence="4">
    <location>
        <begin position="11"/>
        <end position="16"/>
    </location>
    <ligand>
        <name>ATP</name>
        <dbReference type="ChEBI" id="CHEBI:30616"/>
    </ligand>
</feature>
<keyword evidence="4" id="KW-0808">Transferase</keyword>
<dbReference type="InterPro" id="IPR011322">
    <property type="entry name" value="N-reg_PII-like_a/b"/>
</dbReference>
<protein>
    <recommendedName>
        <fullName evidence="4 5">Dephospho-CoA kinase</fullName>
        <ecNumber evidence="4 5">2.7.1.24</ecNumber>
    </recommendedName>
    <alternativeName>
        <fullName evidence="4">Dephosphocoenzyme A kinase</fullName>
    </alternativeName>
</protein>
<evidence type="ECO:0000313" key="6">
    <source>
        <dbReference type="EMBL" id="KRT34560.1"/>
    </source>
</evidence>
<dbReference type="GO" id="GO:0005737">
    <property type="term" value="C:cytoplasm"/>
    <property type="evidence" value="ECO:0007669"/>
    <property type="project" value="UniProtKB-SubCell"/>
</dbReference>
<dbReference type="Gene3D" id="3.40.50.300">
    <property type="entry name" value="P-loop containing nucleotide triphosphate hydrolases"/>
    <property type="match status" value="1"/>
</dbReference>
<dbReference type="STRING" id="592015.HMPREF1705_03788"/>
<evidence type="ECO:0000256" key="3">
    <source>
        <dbReference type="ARBA" id="ARBA00022840"/>
    </source>
</evidence>
<keyword evidence="4 6" id="KW-0418">Kinase</keyword>
<comment type="function">
    <text evidence="4">Catalyzes the phosphorylation of the 3'-hydroxyl group of dephosphocoenzyme A to form coenzyme A.</text>
</comment>
<evidence type="ECO:0000256" key="1">
    <source>
        <dbReference type="ARBA" id="ARBA00010169"/>
    </source>
</evidence>
<dbReference type="eggNOG" id="COG0237">
    <property type="taxonomic scope" value="Bacteria"/>
</dbReference>
<comment type="caution">
    <text evidence="6">The sequence shown here is derived from an EMBL/GenBank/DDBJ whole genome shotgun (WGS) entry which is preliminary data.</text>
</comment>
<keyword evidence="3 4" id="KW-0067">ATP-binding</keyword>
<keyword evidence="4" id="KW-0173">Coenzyme A biosynthesis</keyword>
<dbReference type="InterPro" id="IPR015867">
    <property type="entry name" value="N-reg_PII/ATP_PRibTrfase_C"/>
</dbReference>
<reference evidence="7" key="1">
    <citation type="submission" date="2012-09" db="EMBL/GenBank/DDBJ databases">
        <authorList>
            <person name="Weinstock G."/>
            <person name="Sodergren E."/>
            <person name="Clifton S."/>
            <person name="Fulton L."/>
            <person name="Fulton B."/>
            <person name="Courtney L."/>
            <person name="Fronick C."/>
            <person name="Harrison M."/>
            <person name="Strong C."/>
            <person name="Farmer C."/>
            <person name="Delehaunty K."/>
            <person name="Markovic C."/>
            <person name="Hall O."/>
            <person name="Minx P."/>
            <person name="Tomlinson C."/>
            <person name="Mitreva M."/>
            <person name="Nelson J."/>
            <person name="Hou S."/>
            <person name="Wollam A."/>
            <person name="Pepin K.H."/>
            <person name="Johnson M."/>
            <person name="Bhonagiri V."/>
            <person name="Nash W.E."/>
            <person name="Suruliraj S."/>
            <person name="Warren W."/>
            <person name="Chinwalla A."/>
            <person name="Mardis E.R."/>
            <person name="Wilson R.K."/>
        </authorList>
    </citation>
    <scope>NUCLEOTIDE SEQUENCE [LARGE SCALE GENOMIC DNA]</scope>
    <source>
        <strain evidence="7">OS1</strain>
    </source>
</reference>
<sequence>MLVVGLTGDIGAGKSTVCSLLQRMGAEIVEADRIVRQIWTKPEIIEQACNRWGKEILDEEGRVLPNVIASKAFLNDSEYKWLCDLIHPLVMAEMERELVGGEGLKVFEIPLLFEVGRPDWIDFVIYVTAPKELRARRNAARGLDEETLALRERWLLPADEKKKRSDWVIENEGDLKTLRAKVEDLGELLLNLAYPILVSLTCGSESEAEEIARACIDRKLAACVNICPVKSIYVWQGKFEQEGEWELKFKSLQCKLHALKNTILEKHSYETPVILVHPLKWMNGTALLWLREVLDI</sequence>
<dbReference type="NCBIfam" id="TIGR00152">
    <property type="entry name" value="dephospho-CoA kinase"/>
    <property type="match status" value="1"/>
</dbReference>
<dbReference type="PANTHER" id="PTHR23419">
    <property type="entry name" value="DIVALENT CATION TOLERANCE CUTA-RELATED"/>
    <property type="match status" value="1"/>
</dbReference>
<keyword evidence="4" id="KW-0963">Cytoplasm</keyword>
<dbReference type="eggNOG" id="COG1324">
    <property type="taxonomic scope" value="Bacteria"/>
</dbReference>
<dbReference type="InterPro" id="IPR004323">
    <property type="entry name" value="Ion_tolerance_CutA"/>
</dbReference>
<evidence type="ECO:0000256" key="2">
    <source>
        <dbReference type="ARBA" id="ARBA00022741"/>
    </source>
</evidence>
<dbReference type="Pfam" id="PF03091">
    <property type="entry name" value="CutA1"/>
    <property type="match status" value="1"/>
</dbReference>
<dbReference type="PANTHER" id="PTHR23419:SF8">
    <property type="entry name" value="FI09726P"/>
    <property type="match status" value="1"/>
</dbReference>
<dbReference type="AlphaFoldDB" id="A0A0T5X8F8"/>
<dbReference type="UniPathway" id="UPA00241">
    <property type="reaction ID" value="UER00356"/>
</dbReference>
<dbReference type="EMBL" id="ACJX03000001">
    <property type="protein sequence ID" value="KRT34560.1"/>
    <property type="molecule type" value="Genomic_DNA"/>
</dbReference>
<comment type="subcellular location">
    <subcellularLocation>
        <location evidence="4">Cytoplasm</location>
    </subcellularLocation>
</comment>
<dbReference type="InterPro" id="IPR001977">
    <property type="entry name" value="Depp_CoAkinase"/>
</dbReference>
<dbReference type="EC" id="2.7.1.24" evidence="4 5"/>
<comment type="catalytic activity">
    <reaction evidence="4">
        <text>3'-dephospho-CoA + ATP = ADP + CoA + H(+)</text>
        <dbReference type="Rhea" id="RHEA:18245"/>
        <dbReference type="ChEBI" id="CHEBI:15378"/>
        <dbReference type="ChEBI" id="CHEBI:30616"/>
        <dbReference type="ChEBI" id="CHEBI:57287"/>
        <dbReference type="ChEBI" id="CHEBI:57328"/>
        <dbReference type="ChEBI" id="CHEBI:456216"/>
        <dbReference type="EC" id="2.7.1.24"/>
    </reaction>
</comment>
<dbReference type="GO" id="GO:0015937">
    <property type="term" value="P:coenzyme A biosynthetic process"/>
    <property type="evidence" value="ECO:0007669"/>
    <property type="project" value="UniProtKB-UniRule"/>
</dbReference>
<dbReference type="Proteomes" id="UP000005273">
    <property type="component" value="Unassembled WGS sequence"/>
</dbReference>
<name>A0A0T5X8F8_9BACT</name>
<dbReference type="CDD" id="cd02022">
    <property type="entry name" value="DPCK"/>
    <property type="match status" value="1"/>
</dbReference>
<dbReference type="HAMAP" id="MF_00376">
    <property type="entry name" value="Dephospho_CoA_kinase"/>
    <property type="match status" value="1"/>
</dbReference>
<evidence type="ECO:0000256" key="5">
    <source>
        <dbReference type="NCBIfam" id="TIGR00152"/>
    </source>
</evidence>
<dbReference type="Gene3D" id="3.30.70.120">
    <property type="match status" value="1"/>
</dbReference>
<dbReference type="GO" id="GO:0010038">
    <property type="term" value="P:response to metal ion"/>
    <property type="evidence" value="ECO:0007669"/>
    <property type="project" value="InterPro"/>
</dbReference>
<evidence type="ECO:0000313" key="7">
    <source>
        <dbReference type="Proteomes" id="UP000005273"/>
    </source>
</evidence>
<dbReference type="SUPFAM" id="SSF52540">
    <property type="entry name" value="P-loop containing nucleoside triphosphate hydrolases"/>
    <property type="match status" value="1"/>
</dbReference>
<proteinExistence type="inferred from homology"/>
<comment type="pathway">
    <text evidence="4">Cofactor biosynthesis; coenzyme A biosynthesis; CoA from (R)-pantothenate: step 5/5.</text>
</comment>
<dbReference type="GO" id="GO:0005524">
    <property type="term" value="F:ATP binding"/>
    <property type="evidence" value="ECO:0007669"/>
    <property type="project" value="UniProtKB-UniRule"/>
</dbReference>
<dbReference type="OrthoDB" id="9812943at2"/>
<accession>A0A0T5X8F8</accession>
<gene>
    <name evidence="4" type="primary">coaE</name>
    <name evidence="6" type="ORF">HMPREF1705_03788</name>
</gene>
<comment type="similarity">
    <text evidence="1">Belongs to the CutA family.</text>
</comment>